<dbReference type="Pfam" id="PF00385">
    <property type="entry name" value="Chromo"/>
    <property type="match status" value="1"/>
</dbReference>
<dbReference type="GO" id="GO:0003682">
    <property type="term" value="F:chromatin binding"/>
    <property type="evidence" value="ECO:0007669"/>
    <property type="project" value="TreeGrafter"/>
</dbReference>
<proteinExistence type="predicted"/>
<dbReference type="InterPro" id="IPR023779">
    <property type="entry name" value="Chromodomain_CS"/>
</dbReference>
<dbReference type="InterPro" id="IPR016197">
    <property type="entry name" value="Chromo-like_dom_sf"/>
</dbReference>
<dbReference type="AlphaFoldDB" id="A0A914B0Z5"/>
<evidence type="ECO:0000256" key="2">
    <source>
        <dbReference type="ARBA" id="ARBA00023242"/>
    </source>
</evidence>
<dbReference type="GO" id="GO:0000122">
    <property type="term" value="P:negative regulation of transcription by RNA polymerase II"/>
    <property type="evidence" value="ECO:0007669"/>
    <property type="project" value="TreeGrafter"/>
</dbReference>
<comment type="subcellular location">
    <subcellularLocation>
        <location evidence="1">Nucleus</location>
    </subcellularLocation>
</comment>
<dbReference type="PANTHER" id="PTHR46389">
    <property type="entry name" value="POLYCOMB GROUP PROTEIN PC"/>
    <property type="match status" value="1"/>
</dbReference>
<dbReference type="PROSITE" id="PS00598">
    <property type="entry name" value="CHROMO_1"/>
    <property type="match status" value="1"/>
</dbReference>
<keyword evidence="2" id="KW-0539">Nucleus</keyword>
<dbReference type="GeneID" id="119738613"/>
<dbReference type="InterPro" id="IPR052458">
    <property type="entry name" value="PcG_PRC1-like_component"/>
</dbReference>
<feature type="compositionally biased region" description="Basic and acidic residues" evidence="3">
    <location>
        <begin position="303"/>
        <end position="327"/>
    </location>
</feature>
<dbReference type="InterPro" id="IPR023780">
    <property type="entry name" value="Chromo_domain"/>
</dbReference>
<accession>A0A914B0Z5</accession>
<dbReference type="EnsemblMetazoa" id="XM_038213521.1">
    <property type="protein sequence ID" value="XP_038069449.1"/>
    <property type="gene ID" value="LOC119738613"/>
</dbReference>
<dbReference type="CDD" id="cd18644">
    <property type="entry name" value="CD_polycomb"/>
    <property type="match status" value="1"/>
</dbReference>
<feature type="compositionally biased region" description="Polar residues" evidence="3">
    <location>
        <begin position="216"/>
        <end position="233"/>
    </location>
</feature>
<dbReference type="InterPro" id="IPR033773">
    <property type="entry name" value="CBX7_C"/>
</dbReference>
<keyword evidence="6" id="KW-1185">Reference proteome</keyword>
<dbReference type="InterPro" id="IPR017984">
    <property type="entry name" value="Chromo_dom_subgr"/>
</dbReference>
<evidence type="ECO:0000313" key="5">
    <source>
        <dbReference type="EnsemblMetazoa" id="XP_038069449.1"/>
    </source>
</evidence>
<feature type="region of interest" description="Disordered" evidence="3">
    <location>
        <begin position="101"/>
        <end position="120"/>
    </location>
</feature>
<dbReference type="SUPFAM" id="SSF54160">
    <property type="entry name" value="Chromo domain-like"/>
    <property type="match status" value="1"/>
</dbReference>
<feature type="region of interest" description="Disordered" evidence="3">
    <location>
        <begin position="1"/>
        <end position="27"/>
    </location>
</feature>
<evidence type="ECO:0000259" key="4">
    <source>
        <dbReference type="PROSITE" id="PS50013"/>
    </source>
</evidence>
<organism evidence="5 6">
    <name type="scientific">Patiria miniata</name>
    <name type="common">Bat star</name>
    <name type="synonym">Asterina miniata</name>
    <dbReference type="NCBI Taxonomy" id="46514"/>
    <lineage>
        <taxon>Eukaryota</taxon>
        <taxon>Metazoa</taxon>
        <taxon>Echinodermata</taxon>
        <taxon>Eleutherozoa</taxon>
        <taxon>Asterozoa</taxon>
        <taxon>Asteroidea</taxon>
        <taxon>Valvatacea</taxon>
        <taxon>Valvatida</taxon>
        <taxon>Asterinidae</taxon>
        <taxon>Patiria</taxon>
    </lineage>
</organism>
<dbReference type="SMART" id="SM00298">
    <property type="entry name" value="CHROMO"/>
    <property type="match status" value="1"/>
</dbReference>
<evidence type="ECO:0000256" key="1">
    <source>
        <dbReference type="ARBA" id="ARBA00004123"/>
    </source>
</evidence>
<dbReference type="Gene3D" id="2.40.50.40">
    <property type="match status" value="1"/>
</dbReference>
<feature type="region of interest" description="Disordered" evidence="3">
    <location>
        <begin position="284"/>
        <end position="342"/>
    </location>
</feature>
<feature type="compositionally biased region" description="Polar residues" evidence="3">
    <location>
        <begin position="164"/>
        <end position="180"/>
    </location>
</feature>
<sequence length="416" mass="46550">MGSPCDGMYSPGACDAEDPVELGRSPVSLDIPASPVGVVEGLSQSRSDVYIVEAIKGKRRRKGISEYLVKWKGWSNKHNTWEPEDNILDKRLLDTYATRRTGVTSRRGRRPRRQISQPSPMYLSNVPYDWPNSEFPSRFRLVKDPSNGTWCTRHTPVVTAASPPGQSSRFPVGNQASDTVGLTARKAYSRSTSAPSASFGRRDTAAVNPGDYRSDWTWSPNSDRSQTSLNTSESGDREACAATERDFASFYVDELPELQLDRNTEQHRLDPKLSPKLVLRRITSTETLREHHPTEEKDDSDTDEAHFSDPDEIKYYPKNSKRVETTREPVANQQSSQECCHDNTNDRELKRRFRFPPVNKEAISMPAKPTNLDASMPQRAKRSEGVVVTDVTAGGVTITIRESGHADGFFGNKVIT</sequence>
<feature type="region of interest" description="Disordered" evidence="3">
    <location>
        <begin position="155"/>
        <end position="240"/>
    </location>
</feature>
<dbReference type="GO" id="GO:0035102">
    <property type="term" value="C:PRC1 complex"/>
    <property type="evidence" value="ECO:0007669"/>
    <property type="project" value="TreeGrafter"/>
</dbReference>
<protein>
    <recommendedName>
        <fullName evidence="4">Chromo domain-containing protein</fullName>
    </recommendedName>
</protein>
<dbReference type="Proteomes" id="UP000887568">
    <property type="component" value="Unplaced"/>
</dbReference>
<name>A0A914B0Z5_PATMI</name>
<reference evidence="5" key="1">
    <citation type="submission" date="2022-11" db="UniProtKB">
        <authorList>
            <consortium name="EnsemblMetazoa"/>
        </authorList>
    </citation>
    <scope>IDENTIFICATION</scope>
</reference>
<dbReference type="PRINTS" id="PR00504">
    <property type="entry name" value="CHROMODOMAIN"/>
</dbReference>
<feature type="domain" description="Chromo" evidence="4">
    <location>
        <begin position="50"/>
        <end position="108"/>
    </location>
</feature>
<dbReference type="PANTHER" id="PTHR46389:SF3">
    <property type="entry name" value="POLYCOMB GROUP PROTEIN PC"/>
    <property type="match status" value="1"/>
</dbReference>
<dbReference type="InterPro" id="IPR000953">
    <property type="entry name" value="Chromo/chromo_shadow_dom"/>
</dbReference>
<dbReference type="Pfam" id="PF17218">
    <property type="entry name" value="CBX7_C"/>
    <property type="match status" value="1"/>
</dbReference>
<dbReference type="GO" id="GO:0000785">
    <property type="term" value="C:chromatin"/>
    <property type="evidence" value="ECO:0007669"/>
    <property type="project" value="TreeGrafter"/>
</dbReference>
<dbReference type="RefSeq" id="XP_038069449.1">
    <property type="nucleotide sequence ID" value="XM_038213521.1"/>
</dbReference>
<evidence type="ECO:0000256" key="3">
    <source>
        <dbReference type="SAM" id="MobiDB-lite"/>
    </source>
</evidence>
<dbReference type="PROSITE" id="PS50013">
    <property type="entry name" value="CHROMO_2"/>
    <property type="match status" value="1"/>
</dbReference>
<evidence type="ECO:0000313" key="6">
    <source>
        <dbReference type="Proteomes" id="UP000887568"/>
    </source>
</evidence>
<dbReference type="OrthoDB" id="1918685at2759"/>
<dbReference type="OMA" id="YRSDWTW"/>